<keyword evidence="6" id="KW-1185">Reference proteome</keyword>
<organism evidence="5 6">
    <name type="scientific">Jannaschia seosinensis</name>
    <dbReference type="NCBI Taxonomy" id="313367"/>
    <lineage>
        <taxon>Bacteria</taxon>
        <taxon>Pseudomonadati</taxon>
        <taxon>Pseudomonadota</taxon>
        <taxon>Alphaproteobacteria</taxon>
        <taxon>Rhodobacterales</taxon>
        <taxon>Roseobacteraceae</taxon>
        <taxon>Jannaschia</taxon>
    </lineage>
</organism>
<sequence>MSRTRRTSHALRSATSLAASLSLLVPSFALVAPAAHAQTAEEVLEECAERFEDDSDLLAECVAAGGVALLPTGDGELAGDEGISTVLETPEEIEAEAGPDEGVVVAPVEEAPIVDDAVTTTVENIPEEEVEEVIDEPLAVTNPAEEAEATEEAASGMDAAEPEIITEEQSEEEAVDGVEMLEQDAEIVTPEAETEAAPEDMPAPETEPDAVTEEAPAAEIAPDADAPVDAAADDMPPAEVEETPPTAELIEDVPALEGDTPLVEELIDEPVEIDNAPIDAPAPDLESMEDAEAAEPVLAPETAPIVEVETESEIAEEVAARPAPEMTQEQEVARDLASQALQSALGVESAAAAAAAIDDAVEGEVEEITVEEADVRTSAEDFETRAVVTERKEDSGLSNTQKLALGALGALAVGTILNNRSRVVSNSGDRVVVQQDDGALQVFRDDDVLLRQAGSNVRTERFDDGSVRQTVLREDGSRVVTIRDASLRVLRRELIEPDGTRYTLIDDTDPVEPVDVATLPVAPVVSTRTGGDDALREALQRQAGIDRRFSLAQVRNIPEVRALAPAYEVNAVTFPSGSAAIPPEQAENLAGLAREVLASIRENPREVFLIEGHTDAVGDAVYNLALSDRRAESLALALNEYFGVPVENMVVQGYGERFLKVPTQEAERANRRATVRQITGLLQTAAAN</sequence>
<dbReference type="InterPro" id="IPR006665">
    <property type="entry name" value="OmpA-like"/>
</dbReference>
<dbReference type="GO" id="GO:0016020">
    <property type="term" value="C:membrane"/>
    <property type="evidence" value="ECO:0007669"/>
    <property type="project" value="UniProtKB-UniRule"/>
</dbReference>
<dbReference type="Proteomes" id="UP000049455">
    <property type="component" value="Unassembled WGS sequence"/>
</dbReference>
<keyword evidence="3" id="KW-0732">Signal</keyword>
<gene>
    <name evidence="5" type="ORF">JSE7799_00869</name>
</gene>
<dbReference type="RefSeq" id="WP_055662525.1">
    <property type="nucleotide sequence ID" value="NZ_CYPR01000046.1"/>
</dbReference>
<dbReference type="PROSITE" id="PS51123">
    <property type="entry name" value="OMPA_2"/>
    <property type="match status" value="1"/>
</dbReference>
<feature type="chain" id="PRO_5005809872" evidence="3">
    <location>
        <begin position="38"/>
        <end position="688"/>
    </location>
</feature>
<evidence type="ECO:0000256" key="1">
    <source>
        <dbReference type="PROSITE-ProRule" id="PRU00473"/>
    </source>
</evidence>
<dbReference type="CDD" id="cd07185">
    <property type="entry name" value="OmpA_C-like"/>
    <property type="match status" value="1"/>
</dbReference>
<evidence type="ECO:0000259" key="4">
    <source>
        <dbReference type="PROSITE" id="PS51123"/>
    </source>
</evidence>
<keyword evidence="1" id="KW-0472">Membrane</keyword>
<dbReference type="PANTHER" id="PTHR30329:SF21">
    <property type="entry name" value="LIPOPROTEIN YIAD-RELATED"/>
    <property type="match status" value="1"/>
</dbReference>
<feature type="domain" description="OmpA-like" evidence="4">
    <location>
        <begin position="561"/>
        <end position="688"/>
    </location>
</feature>
<feature type="signal peptide" evidence="3">
    <location>
        <begin position="1"/>
        <end position="37"/>
    </location>
</feature>
<dbReference type="EMBL" id="CYPR01000046">
    <property type="protein sequence ID" value="CUH30179.1"/>
    <property type="molecule type" value="Genomic_DNA"/>
</dbReference>
<evidence type="ECO:0000313" key="5">
    <source>
        <dbReference type="EMBL" id="CUH30179.1"/>
    </source>
</evidence>
<name>A0A0M7B8L8_9RHOB</name>
<accession>A0A0M7B8L8</accession>
<dbReference type="Pfam" id="PF00691">
    <property type="entry name" value="OmpA"/>
    <property type="match status" value="1"/>
</dbReference>
<dbReference type="Gene3D" id="3.30.1330.60">
    <property type="entry name" value="OmpA-like domain"/>
    <property type="match status" value="1"/>
</dbReference>
<dbReference type="InterPro" id="IPR036737">
    <property type="entry name" value="OmpA-like_sf"/>
</dbReference>
<proteinExistence type="predicted"/>
<protein>
    <submittedName>
        <fullName evidence="5">Putative outer membrane lipoprotein</fullName>
    </submittedName>
</protein>
<keyword evidence="5" id="KW-0449">Lipoprotein</keyword>
<evidence type="ECO:0000313" key="6">
    <source>
        <dbReference type="Proteomes" id="UP000049455"/>
    </source>
</evidence>
<dbReference type="InterPro" id="IPR050330">
    <property type="entry name" value="Bact_OuterMem_StrucFunc"/>
</dbReference>
<dbReference type="PANTHER" id="PTHR30329">
    <property type="entry name" value="STATOR ELEMENT OF FLAGELLAR MOTOR COMPLEX"/>
    <property type="match status" value="1"/>
</dbReference>
<reference evidence="5 6" key="1">
    <citation type="submission" date="2015-09" db="EMBL/GenBank/DDBJ databases">
        <authorList>
            <person name="Jackson K.R."/>
            <person name="Lunt B.L."/>
            <person name="Fisher J.N.B."/>
            <person name="Gardner A.V."/>
            <person name="Bailey M.E."/>
            <person name="Deus L.M."/>
            <person name="Earl A.S."/>
            <person name="Gibby P.D."/>
            <person name="Hartmann K.A."/>
            <person name="Liu J.E."/>
            <person name="Manci A.M."/>
            <person name="Nielsen D.A."/>
            <person name="Solomon M.B."/>
            <person name="Breakwell D.P."/>
            <person name="Burnett S.H."/>
            <person name="Grose J.H."/>
        </authorList>
    </citation>
    <scope>NUCLEOTIDE SEQUENCE [LARGE SCALE GENOMIC DNA]</scope>
    <source>
        <strain evidence="5 6">CECT 7799</strain>
    </source>
</reference>
<dbReference type="STRING" id="313367.JSE7799_00869"/>
<dbReference type="AlphaFoldDB" id="A0A0M7B8L8"/>
<dbReference type="SUPFAM" id="SSF103088">
    <property type="entry name" value="OmpA-like"/>
    <property type="match status" value="1"/>
</dbReference>
<dbReference type="OrthoDB" id="9792021at2"/>
<evidence type="ECO:0000256" key="2">
    <source>
        <dbReference type="SAM" id="MobiDB-lite"/>
    </source>
</evidence>
<evidence type="ECO:0000256" key="3">
    <source>
        <dbReference type="SAM" id="SignalP"/>
    </source>
</evidence>
<feature type="region of interest" description="Disordered" evidence="2">
    <location>
        <begin position="191"/>
        <end position="211"/>
    </location>
</feature>